<dbReference type="InterPro" id="IPR002575">
    <property type="entry name" value="Aminoglycoside_PTrfase"/>
</dbReference>
<dbReference type="PANTHER" id="PTHR21310:SF15">
    <property type="entry name" value="AMINOGLYCOSIDE PHOSPHOTRANSFERASE DOMAIN-CONTAINING PROTEIN"/>
    <property type="match status" value="1"/>
</dbReference>
<name>A0A1H1VPM7_9ACTN</name>
<dbReference type="PANTHER" id="PTHR21310">
    <property type="entry name" value="AMINOGLYCOSIDE PHOSPHOTRANSFERASE-RELATED-RELATED"/>
    <property type="match status" value="1"/>
</dbReference>
<dbReference type="GO" id="GO:0016301">
    <property type="term" value="F:kinase activity"/>
    <property type="evidence" value="ECO:0007669"/>
    <property type="project" value="UniProtKB-KW"/>
</dbReference>
<gene>
    <name evidence="2" type="ORF">SAMN04489717_4145</name>
</gene>
<feature type="domain" description="Aminoglycoside phosphotransferase" evidence="1">
    <location>
        <begin position="32"/>
        <end position="264"/>
    </location>
</feature>
<proteinExistence type="predicted"/>
<dbReference type="AlphaFoldDB" id="A0A1H1VPM7"/>
<protein>
    <submittedName>
        <fullName evidence="2">Predicted kinase, aminoglycoside phosphotransferase (APT) family</fullName>
    </submittedName>
</protein>
<keyword evidence="3" id="KW-1185">Reference proteome</keyword>
<dbReference type="RefSeq" id="WP_092655256.1">
    <property type="nucleotide sequence ID" value="NZ_LT629732.1"/>
</dbReference>
<evidence type="ECO:0000313" key="3">
    <source>
        <dbReference type="Proteomes" id="UP000198983"/>
    </source>
</evidence>
<dbReference type="InterPro" id="IPR011009">
    <property type="entry name" value="Kinase-like_dom_sf"/>
</dbReference>
<reference evidence="2 3" key="1">
    <citation type="submission" date="2016-10" db="EMBL/GenBank/DDBJ databases">
        <authorList>
            <person name="de Groot N.N."/>
        </authorList>
    </citation>
    <scope>NUCLEOTIDE SEQUENCE [LARGE SCALE GENOMIC DNA]</scope>
    <source>
        <strain evidence="2 3">DSM 22024</strain>
    </source>
</reference>
<keyword evidence="2" id="KW-0418">Kinase</keyword>
<evidence type="ECO:0000259" key="1">
    <source>
        <dbReference type="Pfam" id="PF01636"/>
    </source>
</evidence>
<evidence type="ECO:0000313" key="2">
    <source>
        <dbReference type="EMBL" id="SDS86371.1"/>
    </source>
</evidence>
<dbReference type="Pfam" id="PF01636">
    <property type="entry name" value="APH"/>
    <property type="match status" value="1"/>
</dbReference>
<dbReference type="Gene3D" id="3.30.200.20">
    <property type="entry name" value="Phosphorylase Kinase, domain 1"/>
    <property type="match status" value="1"/>
</dbReference>
<dbReference type="Proteomes" id="UP000198983">
    <property type="component" value="Chromosome I"/>
</dbReference>
<dbReference type="OrthoDB" id="3810118at2"/>
<dbReference type="EMBL" id="LT629732">
    <property type="protein sequence ID" value="SDS86371.1"/>
    <property type="molecule type" value="Genomic_DNA"/>
</dbReference>
<accession>A0A1H1VPM7</accession>
<organism evidence="2 3">
    <name type="scientific">Actinopolymorpha singaporensis</name>
    <dbReference type="NCBI Taxonomy" id="117157"/>
    <lineage>
        <taxon>Bacteria</taxon>
        <taxon>Bacillati</taxon>
        <taxon>Actinomycetota</taxon>
        <taxon>Actinomycetes</taxon>
        <taxon>Propionibacteriales</taxon>
        <taxon>Actinopolymorphaceae</taxon>
        <taxon>Actinopolymorpha</taxon>
    </lineage>
</organism>
<dbReference type="InterPro" id="IPR051678">
    <property type="entry name" value="AGP_Transferase"/>
</dbReference>
<dbReference type="SUPFAM" id="SSF56112">
    <property type="entry name" value="Protein kinase-like (PK-like)"/>
    <property type="match status" value="1"/>
</dbReference>
<dbReference type="STRING" id="117157.SAMN04489717_4145"/>
<sequence>MTIPEAEHSLADLLALAAAEGREDVDLTGAVLRTGWENLVLETRDGWILRFPRPGVDFERELAILAAVAGRLPVPVPEVVWTGRRTRVAAYRRLTGATFDPAAYERASSAERDRLTSSLADFLAAMHTCLSPARIAELAIPAAWGSPEGTRPATGPEPAEGPVSERLAAHLHLMPRAARPPVEALIEEYARAWEDGGVPGPDVLLHNDFHGGNFVLDAPVGVLTGVWDFSCVARGRPTADLRYFAGGSPDLLHRLADAYERRTGRPMDVRAAVVGLRAENVCDQLDLGHPERISELTDDWRTT</sequence>
<keyword evidence="2" id="KW-0808">Transferase</keyword>
<dbReference type="Gene3D" id="3.90.1200.10">
    <property type="match status" value="1"/>
</dbReference>